<dbReference type="AlphaFoldDB" id="A0A0U5LAP4"/>
<dbReference type="PROSITE" id="PS51186">
    <property type="entry name" value="GNAT"/>
    <property type="match status" value="1"/>
</dbReference>
<gene>
    <name evidence="2" type="primary">pat</name>
    <name evidence="2" type="ORF">EM595_p0464</name>
</gene>
<accession>A0A0U5LAP4</accession>
<dbReference type="InterPro" id="IPR016181">
    <property type="entry name" value="Acyl_CoA_acyltransferase"/>
</dbReference>
<dbReference type="GO" id="GO:0102971">
    <property type="term" value="F:phosphinothricin N-acetyltransferase activity"/>
    <property type="evidence" value="ECO:0007669"/>
    <property type="project" value="UniProtKB-EC"/>
</dbReference>
<evidence type="ECO:0000259" key="1">
    <source>
        <dbReference type="PROSITE" id="PS51186"/>
    </source>
</evidence>
<dbReference type="InterPro" id="IPR000182">
    <property type="entry name" value="GNAT_dom"/>
</dbReference>
<dbReference type="OrthoDB" id="5459937at2"/>
<dbReference type="KEGG" id="ege:EM595_p0464"/>
<evidence type="ECO:0000313" key="2">
    <source>
        <dbReference type="EMBL" id="CUU26160.1"/>
    </source>
</evidence>
<dbReference type="GeneID" id="84615244"/>
<dbReference type="EMBL" id="LN907828">
    <property type="protein sequence ID" value="CUU26160.1"/>
    <property type="molecule type" value="Genomic_DNA"/>
</dbReference>
<geneLocation type="plasmid" evidence="3">
    <name>pEM01</name>
</geneLocation>
<dbReference type="RefSeq" id="WP_067436733.1">
    <property type="nucleotide sequence ID" value="NZ_CP072599.1"/>
</dbReference>
<dbReference type="PANTHER" id="PTHR43072">
    <property type="entry name" value="N-ACETYLTRANSFERASE"/>
    <property type="match status" value="1"/>
</dbReference>
<name>A0A0U5LAP4_9GAMM</name>
<sequence length="179" mass="19760">MDIIPAEAKHLPAIQQIYAWHVLHGTGSFESEPPTEAEMAGRLKKIQQAGLIWLVAVEGVDVKGYCYLMPYRPRFAYRFTLENAVYVDPTFQQRGAGRALLDRAIAWATEHGYRQLIANVGDSENRGSLGLHQAAGFSVMGTLHAVGFKHGRWLDTVLMQRPLGENSETLPAINSAPSS</sequence>
<dbReference type="PANTHER" id="PTHR43072:SF8">
    <property type="entry name" value="ACYLTRANSFERASE FABY-RELATED"/>
    <property type="match status" value="1"/>
</dbReference>
<feature type="domain" description="N-acetyltransferase" evidence="1">
    <location>
        <begin position="1"/>
        <end position="164"/>
    </location>
</feature>
<protein>
    <submittedName>
        <fullName evidence="2">Phosphinothricin N-acetyltransferase</fullName>
        <ecNumber evidence="2">2.3.1.183</ecNumber>
    </submittedName>
</protein>
<evidence type="ECO:0000313" key="3">
    <source>
        <dbReference type="Proteomes" id="UP000059419"/>
    </source>
</evidence>
<keyword evidence="3" id="KW-1185">Reference proteome</keyword>
<reference evidence="3" key="1">
    <citation type="submission" date="2015-11" db="EMBL/GenBank/DDBJ databases">
        <authorList>
            <person name="Blom J."/>
        </authorList>
    </citation>
    <scope>NUCLEOTIDE SEQUENCE [LARGE SCALE GENOMIC DNA]</scope>
    <source>
        <plasmid evidence="3">pEM01</plasmid>
    </source>
</reference>
<keyword evidence="2" id="KW-0808">Transferase</keyword>
<dbReference type="CDD" id="cd04301">
    <property type="entry name" value="NAT_SF"/>
    <property type="match status" value="1"/>
</dbReference>
<dbReference type="EC" id="2.3.1.183" evidence="2"/>
<dbReference type="PATRIC" id="fig|1619313.3.peg.4093"/>
<dbReference type="Proteomes" id="UP000059419">
    <property type="component" value="Plasmid pEM01"/>
</dbReference>
<dbReference type="Gene3D" id="3.40.630.30">
    <property type="match status" value="1"/>
</dbReference>
<keyword evidence="2" id="KW-0012">Acyltransferase</keyword>
<dbReference type="SUPFAM" id="SSF55729">
    <property type="entry name" value="Acyl-CoA N-acyltransferases (Nat)"/>
    <property type="match status" value="1"/>
</dbReference>
<dbReference type="Pfam" id="PF00583">
    <property type="entry name" value="Acetyltransf_1"/>
    <property type="match status" value="1"/>
</dbReference>
<organism evidence="2 3">
    <name type="scientific">Duffyella gerundensis</name>
    <dbReference type="NCBI Taxonomy" id="1619313"/>
    <lineage>
        <taxon>Bacteria</taxon>
        <taxon>Pseudomonadati</taxon>
        <taxon>Pseudomonadota</taxon>
        <taxon>Gammaproteobacteria</taxon>
        <taxon>Enterobacterales</taxon>
        <taxon>Erwiniaceae</taxon>
        <taxon>Duffyella</taxon>
    </lineage>
</organism>
<proteinExistence type="predicted"/>